<evidence type="ECO:0000313" key="1">
    <source>
        <dbReference type="EMBL" id="MCD7472461.1"/>
    </source>
</evidence>
<accession>A0ABS8TNG4</accession>
<evidence type="ECO:0000313" key="2">
    <source>
        <dbReference type="Proteomes" id="UP000823775"/>
    </source>
</evidence>
<comment type="caution">
    <text evidence="1">The sequence shown here is derived from an EMBL/GenBank/DDBJ whole genome shotgun (WGS) entry which is preliminary data.</text>
</comment>
<gene>
    <name evidence="1" type="ORF">HAX54_013708</name>
</gene>
<name>A0ABS8TNG4_DATST</name>
<dbReference type="Proteomes" id="UP000823775">
    <property type="component" value="Unassembled WGS sequence"/>
</dbReference>
<organism evidence="1 2">
    <name type="scientific">Datura stramonium</name>
    <name type="common">Jimsonweed</name>
    <name type="synonym">Common thornapple</name>
    <dbReference type="NCBI Taxonomy" id="4076"/>
    <lineage>
        <taxon>Eukaryota</taxon>
        <taxon>Viridiplantae</taxon>
        <taxon>Streptophyta</taxon>
        <taxon>Embryophyta</taxon>
        <taxon>Tracheophyta</taxon>
        <taxon>Spermatophyta</taxon>
        <taxon>Magnoliopsida</taxon>
        <taxon>eudicotyledons</taxon>
        <taxon>Gunneridae</taxon>
        <taxon>Pentapetalae</taxon>
        <taxon>asterids</taxon>
        <taxon>lamiids</taxon>
        <taxon>Solanales</taxon>
        <taxon>Solanaceae</taxon>
        <taxon>Solanoideae</taxon>
        <taxon>Datureae</taxon>
        <taxon>Datura</taxon>
    </lineage>
</organism>
<reference evidence="1 2" key="1">
    <citation type="journal article" date="2021" name="BMC Genomics">
        <title>Datura genome reveals duplications of psychoactive alkaloid biosynthetic genes and high mutation rate following tissue culture.</title>
        <authorList>
            <person name="Rajewski A."/>
            <person name="Carter-House D."/>
            <person name="Stajich J."/>
            <person name="Litt A."/>
        </authorList>
    </citation>
    <scope>NUCLEOTIDE SEQUENCE [LARGE SCALE GENOMIC DNA]</scope>
    <source>
        <strain evidence="1">AR-01</strain>
    </source>
</reference>
<dbReference type="EMBL" id="JACEIK010001830">
    <property type="protein sequence ID" value="MCD7472461.1"/>
    <property type="molecule type" value="Genomic_DNA"/>
</dbReference>
<proteinExistence type="predicted"/>
<feature type="non-terminal residue" evidence="1">
    <location>
        <position position="123"/>
    </location>
</feature>
<feature type="non-terminal residue" evidence="1">
    <location>
        <position position="1"/>
    </location>
</feature>
<keyword evidence="2" id="KW-1185">Reference proteome</keyword>
<protein>
    <submittedName>
        <fullName evidence="1">Uncharacterized protein</fullName>
    </submittedName>
</protein>
<sequence length="123" mass="14118">SLVKASNIGREISNSFLFNTRTTGASKTLLAPPPPAISRTDWSCQIPGDCFCFQTPARSDFSGDYFYFSDSDQIRFFRRLFLFSRFRQLFASNFLQIAKFPDSVTSTLCLSVHLFLVLNMWFQ</sequence>